<dbReference type="OrthoDB" id="205099at2759"/>
<sequence length="348" mass="37942">MINGICHDLDSKKAKYSLLQGTDDSGNKRPAILVNLSTLTKNSWAHSSLLIVLDPTKGVAVLQGRTKNPLSFDPILDTSEPADPTTTSSSSVTVDPTSSSQTVSATGSVNIDPSTGRFLLHIPLSTEEGKFISTVVSKLSKIERMVSYVELIKSMSLQLREASMTKISFEYGPDLTATVLLHDSDPVDSTTPPKITFKLSSNSPHNIVAPHLQALLDERGLLPVVWLLRTSLPIYQSLKQLEQTSPVRVLIVARSVVDIRIMFPNRRTSLELRLMKRHKTDVVYVKELADTATSVPEPDWASPLKTAGIWKERFSHPSIVPLSDGAVCPPDEVGTVLTKVVQTLATAT</sequence>
<dbReference type="PANTHER" id="PTHR12809">
    <property type="entry name" value="MEDIATOR COMPLEX SUBUNIT"/>
    <property type="match status" value="1"/>
</dbReference>
<proteinExistence type="predicted"/>
<keyword evidence="3" id="KW-1185">Reference proteome</keyword>
<dbReference type="GO" id="GO:0003712">
    <property type="term" value="F:transcription coregulator activity"/>
    <property type="evidence" value="ECO:0007669"/>
    <property type="project" value="InterPro"/>
</dbReference>
<accession>A0A167D2W9</accession>
<evidence type="ECO:0000313" key="3">
    <source>
        <dbReference type="Proteomes" id="UP000189580"/>
    </source>
</evidence>
<feature type="compositionally biased region" description="Low complexity" evidence="1">
    <location>
        <begin position="77"/>
        <end position="104"/>
    </location>
</feature>
<dbReference type="GeneID" id="30037723"/>
<dbReference type="AlphaFoldDB" id="A0A167D2W9"/>
<evidence type="ECO:0000256" key="1">
    <source>
        <dbReference type="SAM" id="MobiDB-lite"/>
    </source>
</evidence>
<dbReference type="InterPro" id="IPR013947">
    <property type="entry name" value="Mediator_Med14"/>
</dbReference>
<dbReference type="KEGG" id="slb:AWJ20_666"/>
<dbReference type="RefSeq" id="XP_018734890.1">
    <property type="nucleotide sequence ID" value="XM_018882619.1"/>
</dbReference>
<dbReference type="Proteomes" id="UP000189580">
    <property type="component" value="Chromosome a"/>
</dbReference>
<dbReference type="GO" id="GO:0016592">
    <property type="term" value="C:mediator complex"/>
    <property type="evidence" value="ECO:0007669"/>
    <property type="project" value="InterPro"/>
</dbReference>
<protein>
    <submittedName>
        <fullName evidence="2">Uncharacterized protein</fullName>
    </submittedName>
</protein>
<name>A0A167D2W9_9ASCO</name>
<dbReference type="PANTHER" id="PTHR12809:SF2">
    <property type="entry name" value="MEDIATOR OF RNA POLYMERASE II TRANSCRIPTION SUBUNIT 14"/>
    <property type="match status" value="1"/>
</dbReference>
<dbReference type="GO" id="GO:0070847">
    <property type="term" value="C:core mediator complex"/>
    <property type="evidence" value="ECO:0007669"/>
    <property type="project" value="TreeGrafter"/>
</dbReference>
<dbReference type="EMBL" id="CP014501">
    <property type="protein sequence ID" value="ANB12413.1"/>
    <property type="molecule type" value="Genomic_DNA"/>
</dbReference>
<reference evidence="2 3" key="1">
    <citation type="submission" date="2016-02" db="EMBL/GenBank/DDBJ databases">
        <title>Complete genome sequence and transcriptome regulation of the pentose utilising yeast Sugiyamaella lignohabitans.</title>
        <authorList>
            <person name="Bellasio M."/>
            <person name="Peymann A."/>
            <person name="Valli M."/>
            <person name="Sipitzky M."/>
            <person name="Graf A."/>
            <person name="Sauer M."/>
            <person name="Marx H."/>
            <person name="Mattanovich D."/>
        </authorList>
    </citation>
    <scope>NUCLEOTIDE SEQUENCE [LARGE SCALE GENOMIC DNA]</scope>
    <source>
        <strain evidence="2 3">CBS 10342</strain>
    </source>
</reference>
<feature type="region of interest" description="Disordered" evidence="1">
    <location>
        <begin position="72"/>
        <end position="108"/>
    </location>
</feature>
<gene>
    <name evidence="2" type="ORF">AWJ20_666</name>
</gene>
<organism evidence="2 3">
    <name type="scientific">Sugiyamaella lignohabitans</name>
    <dbReference type="NCBI Taxonomy" id="796027"/>
    <lineage>
        <taxon>Eukaryota</taxon>
        <taxon>Fungi</taxon>
        <taxon>Dikarya</taxon>
        <taxon>Ascomycota</taxon>
        <taxon>Saccharomycotina</taxon>
        <taxon>Dipodascomycetes</taxon>
        <taxon>Dipodascales</taxon>
        <taxon>Trichomonascaceae</taxon>
        <taxon>Sugiyamaella</taxon>
    </lineage>
</organism>
<evidence type="ECO:0000313" key="2">
    <source>
        <dbReference type="EMBL" id="ANB12413.1"/>
    </source>
</evidence>
<dbReference type="GO" id="GO:0006357">
    <property type="term" value="P:regulation of transcription by RNA polymerase II"/>
    <property type="evidence" value="ECO:0007669"/>
    <property type="project" value="InterPro"/>
</dbReference>